<dbReference type="EMBL" id="BK014835">
    <property type="protein sequence ID" value="DAD77857.1"/>
    <property type="molecule type" value="Genomic_DNA"/>
</dbReference>
<accession>A0A8S5M697</accession>
<evidence type="ECO:0000313" key="1">
    <source>
        <dbReference type="EMBL" id="DAD77857.1"/>
    </source>
</evidence>
<proteinExistence type="predicted"/>
<sequence>MRLVDAEGKPVLDALPTIDAVPVVRCRECKYGKESKISFDCDGKTSLCECPHIMLIHQWDEYCSFGERKRISHEE</sequence>
<reference evidence="1" key="1">
    <citation type="journal article" date="2021" name="Proc. Natl. Acad. Sci. U.S.A.">
        <title>A Catalog of Tens of Thousands of Viruses from Human Metagenomes Reveals Hidden Associations with Chronic Diseases.</title>
        <authorList>
            <person name="Tisza M.J."/>
            <person name="Buck C.B."/>
        </authorList>
    </citation>
    <scope>NUCLEOTIDE SEQUENCE</scope>
    <source>
        <strain evidence="1">Ct73V17</strain>
    </source>
</reference>
<name>A0A8S5M697_9CAUD</name>
<protein>
    <submittedName>
        <fullName evidence="1">Uncharacterized protein</fullName>
    </submittedName>
</protein>
<organism evidence="1">
    <name type="scientific">Siphoviridae sp. ct73V17</name>
    <dbReference type="NCBI Taxonomy" id="2826302"/>
    <lineage>
        <taxon>Viruses</taxon>
        <taxon>Duplodnaviria</taxon>
        <taxon>Heunggongvirae</taxon>
        <taxon>Uroviricota</taxon>
        <taxon>Caudoviricetes</taxon>
    </lineage>
</organism>